<evidence type="ECO:0000256" key="2">
    <source>
        <dbReference type="ARBA" id="ARBA00022723"/>
    </source>
</evidence>
<comment type="caution">
    <text evidence="12">The sequence shown here is derived from an EMBL/GenBank/DDBJ whole genome shotgun (WGS) entry which is preliminary data.</text>
</comment>
<dbReference type="SUPFAM" id="SSF57716">
    <property type="entry name" value="Glucocorticoid receptor-like (DNA-binding domain)"/>
    <property type="match status" value="2"/>
</dbReference>
<evidence type="ECO:0000256" key="4">
    <source>
        <dbReference type="ARBA" id="ARBA00022833"/>
    </source>
</evidence>
<organism evidence="12 13">
    <name type="scientific">Basidiobolus meristosporus CBS 931.73</name>
    <dbReference type="NCBI Taxonomy" id="1314790"/>
    <lineage>
        <taxon>Eukaryota</taxon>
        <taxon>Fungi</taxon>
        <taxon>Fungi incertae sedis</taxon>
        <taxon>Zoopagomycota</taxon>
        <taxon>Entomophthoromycotina</taxon>
        <taxon>Basidiobolomycetes</taxon>
        <taxon>Basidiobolales</taxon>
        <taxon>Basidiobolaceae</taxon>
        <taxon>Basidiobolus</taxon>
    </lineage>
</organism>
<dbReference type="STRING" id="1314790.A0A1Y1Y496"/>
<dbReference type="GO" id="GO:0005634">
    <property type="term" value="C:nucleus"/>
    <property type="evidence" value="ECO:0007669"/>
    <property type="project" value="UniProtKB-SubCell"/>
</dbReference>
<keyword evidence="3 8" id="KW-0863">Zinc-finger</keyword>
<dbReference type="PROSITE" id="PS50114">
    <property type="entry name" value="GATA_ZN_FINGER_2"/>
    <property type="match status" value="2"/>
</dbReference>
<keyword evidence="5" id="KW-0805">Transcription regulation</keyword>
<dbReference type="PANTHER" id="PTHR10071:SF281">
    <property type="entry name" value="BOX A-BINDING FACTOR-RELATED"/>
    <property type="match status" value="1"/>
</dbReference>
<keyword evidence="2" id="KW-0479">Metal-binding</keyword>
<protein>
    <submittedName>
        <fullName evidence="12">Glucocorticoid receptor-like (DNA-binding domain)</fullName>
    </submittedName>
</protein>
<dbReference type="InterPro" id="IPR000679">
    <property type="entry name" value="Znf_GATA"/>
</dbReference>
<dbReference type="OrthoDB" id="515401at2759"/>
<dbReference type="InterPro" id="IPR013088">
    <property type="entry name" value="Znf_NHR/GATA"/>
</dbReference>
<evidence type="ECO:0000256" key="3">
    <source>
        <dbReference type="ARBA" id="ARBA00022771"/>
    </source>
</evidence>
<dbReference type="AlphaFoldDB" id="A0A1Y1Y496"/>
<evidence type="ECO:0000256" key="5">
    <source>
        <dbReference type="ARBA" id="ARBA00023015"/>
    </source>
</evidence>
<dbReference type="FunFam" id="3.30.50.10:FF:000007">
    <property type="entry name" value="Nitrogen regulatory AreA, N-terminal"/>
    <property type="match status" value="1"/>
</dbReference>
<dbReference type="InParanoid" id="A0A1Y1Y496"/>
<evidence type="ECO:0000256" key="7">
    <source>
        <dbReference type="ARBA" id="ARBA00023242"/>
    </source>
</evidence>
<dbReference type="SMART" id="SM00401">
    <property type="entry name" value="ZnF_GATA"/>
    <property type="match status" value="2"/>
</dbReference>
<name>A0A1Y1Y496_9FUNG</name>
<evidence type="ECO:0000313" key="11">
    <source>
        <dbReference type="EMBL" id="ORX82486.1"/>
    </source>
</evidence>
<evidence type="ECO:0000256" key="8">
    <source>
        <dbReference type="PROSITE-ProRule" id="PRU00094"/>
    </source>
</evidence>
<feature type="compositionally biased region" description="Polar residues" evidence="9">
    <location>
        <begin position="359"/>
        <end position="373"/>
    </location>
</feature>
<dbReference type="PRINTS" id="PR00619">
    <property type="entry name" value="GATAZNFINGER"/>
</dbReference>
<dbReference type="PANTHER" id="PTHR10071">
    <property type="entry name" value="TRANSCRIPTION FACTOR GATA FAMILY MEMBER"/>
    <property type="match status" value="1"/>
</dbReference>
<evidence type="ECO:0000313" key="13">
    <source>
        <dbReference type="Proteomes" id="UP000193498"/>
    </source>
</evidence>
<dbReference type="GO" id="GO:0008270">
    <property type="term" value="F:zinc ion binding"/>
    <property type="evidence" value="ECO:0007669"/>
    <property type="project" value="UniProtKB-KW"/>
</dbReference>
<dbReference type="InterPro" id="IPR013860">
    <property type="entry name" value="AreA_GATA"/>
</dbReference>
<keyword evidence="13" id="KW-1185">Reference proteome</keyword>
<feature type="domain" description="GATA-type" evidence="10">
    <location>
        <begin position="242"/>
        <end position="297"/>
    </location>
</feature>
<keyword evidence="4" id="KW-0862">Zinc</keyword>
<evidence type="ECO:0000259" key="10">
    <source>
        <dbReference type="PROSITE" id="PS50114"/>
    </source>
</evidence>
<keyword evidence="12" id="KW-0238">DNA-binding</keyword>
<proteinExistence type="predicted"/>
<dbReference type="Proteomes" id="UP000193498">
    <property type="component" value="Unassembled WGS sequence"/>
</dbReference>
<feature type="region of interest" description="Disordered" evidence="9">
    <location>
        <begin position="345"/>
        <end position="373"/>
    </location>
</feature>
<dbReference type="PROSITE" id="PS00344">
    <property type="entry name" value="GATA_ZN_FINGER_1"/>
    <property type="match status" value="1"/>
</dbReference>
<dbReference type="EMBL" id="MCFE01000262">
    <property type="protein sequence ID" value="ORX92715.1"/>
    <property type="molecule type" value="Genomic_DNA"/>
</dbReference>
<dbReference type="Pfam" id="PF08550">
    <property type="entry name" value="GATA_AreA"/>
    <property type="match status" value="1"/>
</dbReference>
<feature type="domain" description="GATA-type" evidence="10">
    <location>
        <begin position="306"/>
        <end position="353"/>
    </location>
</feature>
<gene>
    <name evidence="12" type="ORF">K493DRAFT_41356</name>
    <name evidence="11" type="ORF">K493DRAFT_91575</name>
</gene>
<evidence type="ECO:0000256" key="1">
    <source>
        <dbReference type="ARBA" id="ARBA00004123"/>
    </source>
</evidence>
<dbReference type="CDD" id="cd00202">
    <property type="entry name" value="ZnF_GATA"/>
    <property type="match status" value="2"/>
</dbReference>
<keyword evidence="6" id="KW-0804">Transcription</keyword>
<feature type="region of interest" description="Disordered" evidence="9">
    <location>
        <begin position="99"/>
        <end position="125"/>
    </location>
</feature>
<dbReference type="GO" id="GO:0000978">
    <property type="term" value="F:RNA polymerase II cis-regulatory region sequence-specific DNA binding"/>
    <property type="evidence" value="ECO:0007669"/>
    <property type="project" value="TreeGrafter"/>
</dbReference>
<dbReference type="GO" id="GO:0045944">
    <property type="term" value="P:positive regulation of transcription by RNA polymerase II"/>
    <property type="evidence" value="ECO:0007669"/>
    <property type="project" value="TreeGrafter"/>
</dbReference>
<sequence>MAPILLKIKGRHSFSSFTKLASEEELQKTWRVCTQARDSLENGCRLENLSWRLWHLHKKLVVGQGMWKPQLKRITFEAATRLDLDNISRQNSLQVELDANDSSRLEGSPPLMATSPQDKSPDISVRDPTTLQLVADTMRCPTQLANLEEILGAYTTSALMSTQQYTGPSTNAVSISQFAPVSIYDQWCEGTVPSSSHRSSLSTMLSVTGVQAKALLPSPNEPQRPPLSASSSSSSCVSAVSTETKLECQNCGVTSTPLWRRSTRDELLCNACGLYLKLHNMARPKNMKSHVARKDSRHEDSGTPVCSNCATTTTSLWRRDGDGLPLCNACGLYLKLHHQKRPLSMKTDVIKKRQRYEGGQTTNRGPKNPSSGL</sequence>
<evidence type="ECO:0000256" key="9">
    <source>
        <dbReference type="SAM" id="MobiDB-lite"/>
    </source>
</evidence>
<dbReference type="EMBL" id="MCFE01000669">
    <property type="protein sequence ID" value="ORX82486.1"/>
    <property type="molecule type" value="Genomic_DNA"/>
</dbReference>
<dbReference type="Gene3D" id="3.30.50.10">
    <property type="entry name" value="Erythroid Transcription Factor GATA-1, subunit A"/>
    <property type="match status" value="2"/>
</dbReference>
<dbReference type="GO" id="GO:0000122">
    <property type="term" value="P:negative regulation of transcription by RNA polymerase II"/>
    <property type="evidence" value="ECO:0007669"/>
    <property type="project" value="TreeGrafter"/>
</dbReference>
<accession>A0A1Y1Y496</accession>
<dbReference type="InterPro" id="IPR039355">
    <property type="entry name" value="Transcription_factor_GATA"/>
</dbReference>
<keyword evidence="12" id="KW-0675">Receptor</keyword>
<dbReference type="GO" id="GO:0000981">
    <property type="term" value="F:DNA-binding transcription factor activity, RNA polymerase II-specific"/>
    <property type="evidence" value="ECO:0007669"/>
    <property type="project" value="TreeGrafter"/>
</dbReference>
<reference evidence="12 13" key="1">
    <citation type="submission" date="2016-07" db="EMBL/GenBank/DDBJ databases">
        <title>Pervasive Adenine N6-methylation of Active Genes in Fungi.</title>
        <authorList>
            <consortium name="DOE Joint Genome Institute"/>
            <person name="Mondo S.J."/>
            <person name="Dannebaum R.O."/>
            <person name="Kuo R.C."/>
            <person name="Labutti K."/>
            <person name="Haridas S."/>
            <person name="Kuo A."/>
            <person name="Salamov A."/>
            <person name="Ahrendt S.R."/>
            <person name="Lipzen A."/>
            <person name="Sullivan W."/>
            <person name="Andreopoulos W.B."/>
            <person name="Clum A."/>
            <person name="Lindquist E."/>
            <person name="Daum C."/>
            <person name="Ramamoorthy G.K."/>
            <person name="Gryganskyi A."/>
            <person name="Culley D."/>
            <person name="Magnuson J.K."/>
            <person name="James T.Y."/>
            <person name="O'Malley M.A."/>
            <person name="Stajich J.E."/>
            <person name="Spatafora J.W."/>
            <person name="Visel A."/>
            <person name="Grigoriev I.V."/>
        </authorList>
    </citation>
    <scope>NUCLEOTIDE SEQUENCE [LARGE SCALE GENOMIC DNA]</scope>
    <source>
        <strain evidence="12 13">CBS 931.73</strain>
    </source>
</reference>
<keyword evidence="7" id="KW-0539">Nucleus</keyword>
<evidence type="ECO:0000313" key="12">
    <source>
        <dbReference type="EMBL" id="ORX92715.1"/>
    </source>
</evidence>
<evidence type="ECO:0000256" key="6">
    <source>
        <dbReference type="ARBA" id="ARBA00023163"/>
    </source>
</evidence>
<dbReference type="Pfam" id="PF00320">
    <property type="entry name" value="GATA"/>
    <property type="match status" value="2"/>
</dbReference>
<comment type="subcellular location">
    <subcellularLocation>
        <location evidence="1">Nucleus</location>
    </subcellularLocation>
</comment>